<keyword evidence="3" id="KW-1185">Reference proteome</keyword>
<dbReference type="PROSITE" id="PS51257">
    <property type="entry name" value="PROKAR_LIPOPROTEIN"/>
    <property type="match status" value="1"/>
</dbReference>
<comment type="caution">
    <text evidence="2">The sequence shown here is derived from an EMBL/GenBank/DDBJ whole genome shotgun (WGS) entry which is preliminary data.</text>
</comment>
<organism evidence="2 3">
    <name type="scientific">Dyadobacter jejuensis</name>
    <dbReference type="NCBI Taxonomy" id="1082580"/>
    <lineage>
        <taxon>Bacteria</taxon>
        <taxon>Pseudomonadati</taxon>
        <taxon>Bacteroidota</taxon>
        <taxon>Cytophagia</taxon>
        <taxon>Cytophagales</taxon>
        <taxon>Spirosomataceae</taxon>
        <taxon>Dyadobacter</taxon>
    </lineage>
</organism>
<evidence type="ECO:0000259" key="1">
    <source>
        <dbReference type="Pfam" id="PF13360"/>
    </source>
</evidence>
<dbReference type="EMBL" id="QGDT01000002">
    <property type="protein sequence ID" value="PWJ59508.1"/>
    <property type="molecule type" value="Genomic_DNA"/>
</dbReference>
<dbReference type="InterPro" id="IPR011047">
    <property type="entry name" value="Quinoprotein_ADH-like_sf"/>
</dbReference>
<dbReference type="Proteomes" id="UP000245880">
    <property type="component" value="Unassembled WGS sequence"/>
</dbReference>
<feature type="domain" description="Pyrrolo-quinoline quinone repeat" evidence="1">
    <location>
        <begin position="238"/>
        <end position="384"/>
    </location>
</feature>
<proteinExistence type="predicted"/>
<dbReference type="PANTHER" id="PTHR34512:SF30">
    <property type="entry name" value="OUTER MEMBRANE PROTEIN ASSEMBLY FACTOR BAMB"/>
    <property type="match status" value="1"/>
</dbReference>
<accession>A0A316APU7</accession>
<sequence length="426" mass="48860">MLLKIDLLIIIAAAFIGCNKGYDIKPLPPYEWSKPVCDTTLKVVWQKIISKDSSYGEARFLSDNGRYIYQYTGDYDKKIKGGFFEFDDNNIRELWKIEPDIPNDKRVFKLYSSFRDFVLLQNKFIYTDVATVYCYSFQGDLIWKNKFGGVENKGNGNSSISGFGNKVYMASQRNGSNHKRYLFEIDIETGLERLLYTEPMENNMIGTFDPPTTYIIESDTIATFQIRTYSQVDAHNRSDLVAFNISKNKILWRKDSLDRYARGSANPILIENNKMYYAGAFDIYCLDAVSGKLIWRQAFDNYHYEFNHTSMLLLENGLVTKSEHEEIALLDKETGAIIWENRGVGTGSLQIELYKGDLIMSSSGKGTLECLDSRTGLLKWKAKAPNQCIDNRAGFGLYSFVINPETNLLYICDKFFVQCLKLPGYD</sequence>
<protein>
    <submittedName>
        <fullName evidence="2">Putative pyrroloquinoline-quinone binding quinoprotein</fullName>
    </submittedName>
</protein>
<dbReference type="InterPro" id="IPR002372">
    <property type="entry name" value="PQQ_rpt_dom"/>
</dbReference>
<dbReference type="AlphaFoldDB" id="A0A316APU7"/>
<name>A0A316APU7_9BACT</name>
<dbReference type="SUPFAM" id="SSF50998">
    <property type="entry name" value="Quinoprotein alcohol dehydrogenase-like"/>
    <property type="match status" value="1"/>
</dbReference>
<dbReference type="InterPro" id="IPR015943">
    <property type="entry name" value="WD40/YVTN_repeat-like_dom_sf"/>
</dbReference>
<evidence type="ECO:0000313" key="3">
    <source>
        <dbReference type="Proteomes" id="UP000245880"/>
    </source>
</evidence>
<dbReference type="Gene3D" id="2.130.10.10">
    <property type="entry name" value="YVTN repeat-like/Quinoprotein amine dehydrogenase"/>
    <property type="match status" value="1"/>
</dbReference>
<reference evidence="2 3" key="1">
    <citation type="submission" date="2018-03" db="EMBL/GenBank/DDBJ databases">
        <title>Genomic Encyclopedia of Archaeal and Bacterial Type Strains, Phase II (KMG-II): from individual species to whole genera.</title>
        <authorList>
            <person name="Goeker M."/>
        </authorList>
    </citation>
    <scope>NUCLEOTIDE SEQUENCE [LARGE SCALE GENOMIC DNA]</scope>
    <source>
        <strain evidence="2 3">DSM 100346</strain>
    </source>
</reference>
<evidence type="ECO:0000313" key="2">
    <source>
        <dbReference type="EMBL" id="PWJ59508.1"/>
    </source>
</evidence>
<gene>
    <name evidence="2" type="ORF">CLV98_102342</name>
</gene>
<dbReference type="PANTHER" id="PTHR34512">
    <property type="entry name" value="CELL SURFACE PROTEIN"/>
    <property type="match status" value="1"/>
</dbReference>
<dbReference type="Pfam" id="PF13360">
    <property type="entry name" value="PQQ_2"/>
    <property type="match status" value="1"/>
</dbReference>